<dbReference type="InterPro" id="IPR027105">
    <property type="entry name" value="Prp31"/>
</dbReference>
<dbReference type="SMART" id="SM00931">
    <property type="entry name" value="NOSIC"/>
    <property type="match status" value="1"/>
</dbReference>
<accession>A0A137PEM2</accession>
<organism evidence="11 12">
    <name type="scientific">Conidiobolus coronatus (strain ATCC 28846 / CBS 209.66 / NRRL 28638)</name>
    <name type="common">Delacroixia coronata</name>
    <dbReference type="NCBI Taxonomy" id="796925"/>
    <lineage>
        <taxon>Eukaryota</taxon>
        <taxon>Fungi</taxon>
        <taxon>Fungi incertae sedis</taxon>
        <taxon>Zoopagomycota</taxon>
        <taxon>Entomophthoromycotina</taxon>
        <taxon>Entomophthoromycetes</taxon>
        <taxon>Entomophthorales</taxon>
        <taxon>Ancylistaceae</taxon>
        <taxon>Conidiobolus</taxon>
    </lineage>
</organism>
<dbReference type="EMBL" id="KQ964437">
    <property type="protein sequence ID" value="KXN73401.1"/>
    <property type="molecule type" value="Genomic_DNA"/>
</dbReference>
<evidence type="ECO:0000256" key="8">
    <source>
        <dbReference type="ARBA" id="ARBA00023274"/>
    </source>
</evidence>
<evidence type="ECO:0000313" key="11">
    <source>
        <dbReference type="EMBL" id="KXN73401.1"/>
    </source>
</evidence>
<dbReference type="PANTHER" id="PTHR13904:SF0">
    <property type="entry name" value="U4_U6 SMALL NUCLEAR RIBONUCLEOPROTEIN PRP31"/>
    <property type="match status" value="1"/>
</dbReference>
<dbReference type="Pfam" id="PF09785">
    <property type="entry name" value="Prp31_C"/>
    <property type="match status" value="1"/>
</dbReference>
<keyword evidence="5" id="KW-0694">RNA-binding</keyword>
<feature type="compositionally biased region" description="Basic residues" evidence="9">
    <location>
        <begin position="366"/>
        <end position="376"/>
    </location>
</feature>
<dbReference type="PROSITE" id="PS51358">
    <property type="entry name" value="NOP"/>
    <property type="match status" value="1"/>
</dbReference>
<dbReference type="GO" id="GO:0046540">
    <property type="term" value="C:U4/U6 x U5 tri-snRNP complex"/>
    <property type="evidence" value="ECO:0007669"/>
    <property type="project" value="EnsemblFungi"/>
</dbReference>
<dbReference type="GO" id="GO:0000244">
    <property type="term" value="P:spliceosomal tri-snRNP complex assembly"/>
    <property type="evidence" value="ECO:0007669"/>
    <property type="project" value="InterPro"/>
</dbReference>
<dbReference type="PANTHER" id="PTHR13904">
    <property type="entry name" value="PRE-MRNA SPLICING FACTOR PRP31"/>
    <property type="match status" value="1"/>
</dbReference>
<dbReference type="GO" id="GO:0005687">
    <property type="term" value="C:U4 snRNP"/>
    <property type="evidence" value="ECO:0007669"/>
    <property type="project" value="TreeGrafter"/>
</dbReference>
<reference evidence="11 12" key="1">
    <citation type="journal article" date="2015" name="Genome Biol. Evol.">
        <title>Phylogenomic analyses indicate that early fungi evolved digesting cell walls of algal ancestors of land plants.</title>
        <authorList>
            <person name="Chang Y."/>
            <person name="Wang S."/>
            <person name="Sekimoto S."/>
            <person name="Aerts A.L."/>
            <person name="Choi C."/>
            <person name="Clum A."/>
            <person name="LaButti K.M."/>
            <person name="Lindquist E.A."/>
            <person name="Yee Ngan C."/>
            <person name="Ohm R.A."/>
            <person name="Salamov A.A."/>
            <person name="Grigoriev I.V."/>
            <person name="Spatafora J.W."/>
            <person name="Berbee M.L."/>
        </authorList>
    </citation>
    <scope>NUCLEOTIDE SEQUENCE [LARGE SCALE GENOMIC DNA]</scope>
    <source>
        <strain evidence="11 12">NRRL 28638</strain>
    </source>
</reference>
<sequence length="498" mass="55171">MSDTEDLLAMLDSDEESGNEQLNENEETNSKFSSYDLNNLNPSKDNNTAQNTDTNSKEDNVKNIYKISKLTASDNYKEILKKIDDFNGEPKEKNLQLTSTIEQDPEYQLIISANNLTVEIDNEIVIIHKYLRDHYVTRFPELEQLVPNPLDYARTVKAIGKEMDLSKVDLKPILPSGTIMIVNIQGAATVGKPLSETQLSHILEAAQLALDFDDDRTKILNYVESRMTFIAPNLSAIVGTRTAARLMGVAGGIAALSRIPSCNIITLGANRLVATGLSRISNKAHEGLIFSAPIIQSSPPDLRKKFARILSNKCALACRMDLSREYPDGSYGRKFREDADKQMERLIEPPPSKNVKALPVPDDGPKKRRAGRRVRKAKEAYAITDLQKARNRMAFGEAEEEAMGIDSSEGLGMVGTSSGKIRAAAVDTRIKGTLNKRHKAIINATSNASGFTTSLSFTPAQGIELENPDLRQPKGEAGKDKYFKNFKKFLYVDKNNKN</sequence>
<evidence type="ECO:0000256" key="1">
    <source>
        <dbReference type="ARBA" id="ARBA00004123"/>
    </source>
</evidence>
<dbReference type="InterPro" id="IPR036070">
    <property type="entry name" value="Nop_dom_sf"/>
</dbReference>
<evidence type="ECO:0000256" key="5">
    <source>
        <dbReference type="ARBA" id="ARBA00022884"/>
    </source>
</evidence>
<evidence type="ECO:0000256" key="6">
    <source>
        <dbReference type="ARBA" id="ARBA00023187"/>
    </source>
</evidence>
<evidence type="ECO:0000256" key="4">
    <source>
        <dbReference type="ARBA" id="ARBA00022728"/>
    </source>
</evidence>
<name>A0A137PEM2_CONC2</name>
<dbReference type="GO" id="GO:0045292">
    <property type="term" value="P:mRNA cis splicing, via spliceosome"/>
    <property type="evidence" value="ECO:0007669"/>
    <property type="project" value="EnsemblFungi"/>
</dbReference>
<evidence type="ECO:0000313" key="12">
    <source>
        <dbReference type="Proteomes" id="UP000070444"/>
    </source>
</evidence>
<evidence type="ECO:0000256" key="3">
    <source>
        <dbReference type="ARBA" id="ARBA00022664"/>
    </source>
</evidence>
<protein>
    <submittedName>
        <fullName evidence="11">Pre-mRNA-processing factor 31</fullName>
    </submittedName>
</protein>
<feature type="region of interest" description="Disordered" evidence="9">
    <location>
        <begin position="350"/>
        <end position="377"/>
    </location>
</feature>
<dbReference type="GO" id="GO:0071011">
    <property type="term" value="C:precatalytic spliceosome"/>
    <property type="evidence" value="ECO:0007669"/>
    <property type="project" value="TreeGrafter"/>
</dbReference>
<dbReference type="FunFam" id="1.10.287.4070:FF:000003">
    <property type="entry name" value="U4/U6 small nuclear ribonucleoprotein PRP31"/>
    <property type="match status" value="1"/>
</dbReference>
<dbReference type="SUPFAM" id="SSF89124">
    <property type="entry name" value="Nop domain"/>
    <property type="match status" value="1"/>
</dbReference>
<keyword evidence="8" id="KW-0687">Ribonucleoprotein</keyword>
<evidence type="ECO:0000256" key="7">
    <source>
        <dbReference type="ARBA" id="ARBA00023242"/>
    </source>
</evidence>
<dbReference type="OMA" id="IGNGPMD"/>
<feature type="domain" description="Nop" evidence="10">
    <location>
        <begin position="230"/>
        <end position="348"/>
    </location>
</feature>
<feature type="compositionally biased region" description="Acidic residues" evidence="9">
    <location>
        <begin position="1"/>
        <end position="27"/>
    </location>
</feature>
<keyword evidence="3" id="KW-0507">mRNA processing</keyword>
<dbReference type="InterPro" id="IPR002687">
    <property type="entry name" value="Nop_dom"/>
</dbReference>
<keyword evidence="6" id="KW-0508">mRNA splicing</keyword>
<keyword evidence="7" id="KW-0539">Nucleus</keyword>
<evidence type="ECO:0000256" key="9">
    <source>
        <dbReference type="SAM" id="MobiDB-lite"/>
    </source>
</evidence>
<dbReference type="Proteomes" id="UP000070444">
    <property type="component" value="Unassembled WGS sequence"/>
</dbReference>
<dbReference type="InterPro" id="IPR012976">
    <property type="entry name" value="NOSIC"/>
</dbReference>
<dbReference type="Gene3D" id="1.10.246.90">
    <property type="entry name" value="Nop domain"/>
    <property type="match status" value="1"/>
</dbReference>
<keyword evidence="12" id="KW-1185">Reference proteome</keyword>
<dbReference type="STRING" id="796925.A0A137PEM2"/>
<proteinExistence type="inferred from homology"/>
<keyword evidence="4" id="KW-0747">Spliceosome</keyword>
<comment type="subcellular location">
    <subcellularLocation>
        <location evidence="1">Nucleus</location>
    </subcellularLocation>
</comment>
<dbReference type="GO" id="GO:0003723">
    <property type="term" value="F:RNA binding"/>
    <property type="evidence" value="ECO:0007669"/>
    <property type="project" value="UniProtKB-KW"/>
</dbReference>
<dbReference type="InterPro" id="IPR019175">
    <property type="entry name" value="Prp31_C"/>
</dbReference>
<dbReference type="AlphaFoldDB" id="A0A137PEM2"/>
<feature type="region of interest" description="Disordered" evidence="9">
    <location>
        <begin position="1"/>
        <end position="57"/>
    </location>
</feature>
<dbReference type="FunFam" id="1.10.246.90:FF:000002">
    <property type="entry name" value="U4/U6 small nuclear ribonucleoprotein Prp31"/>
    <property type="match status" value="1"/>
</dbReference>
<gene>
    <name evidence="11" type="ORF">CONCODRAFT_15533</name>
</gene>
<dbReference type="Gene3D" id="1.10.287.4070">
    <property type="match status" value="1"/>
</dbReference>
<dbReference type="Pfam" id="PF01798">
    <property type="entry name" value="Nop"/>
    <property type="match status" value="1"/>
</dbReference>
<feature type="compositionally biased region" description="Polar residues" evidence="9">
    <location>
        <begin position="30"/>
        <end position="54"/>
    </location>
</feature>
<evidence type="ECO:0000259" key="10">
    <source>
        <dbReference type="PROSITE" id="PS51358"/>
    </source>
</evidence>
<dbReference type="OrthoDB" id="4771285at2759"/>
<evidence type="ECO:0000256" key="2">
    <source>
        <dbReference type="ARBA" id="ARBA00005572"/>
    </source>
</evidence>
<dbReference type="InterPro" id="IPR042239">
    <property type="entry name" value="Nop_C"/>
</dbReference>
<comment type="similarity">
    <text evidence="2">Belongs to the PRP31 family.</text>
</comment>